<keyword evidence="4" id="KW-0479">Metal-binding</keyword>
<dbReference type="GO" id="GO:0046938">
    <property type="term" value="P:phytochelatin biosynthetic process"/>
    <property type="evidence" value="ECO:0007669"/>
    <property type="project" value="InterPro"/>
</dbReference>
<dbReference type="Gene3D" id="3.90.70.30">
    <property type="entry name" value="Phytochelatin synthase, N-terminal domain"/>
    <property type="match status" value="1"/>
</dbReference>
<dbReference type="EC" id="2.3.2.15" evidence="1"/>
<protein>
    <recommendedName>
        <fullName evidence="1">glutathione gamma-glutamylcysteinyltransferase</fullName>
        <ecNumber evidence="1">2.3.2.15</ecNumber>
    </recommendedName>
</protein>
<feature type="domain" description="Peptidase C83" evidence="5">
    <location>
        <begin position="13"/>
        <end position="233"/>
    </location>
</feature>
<dbReference type="InterPro" id="IPR038765">
    <property type="entry name" value="Papain-like_cys_pep_sf"/>
</dbReference>
<sequence length="337" mass="38092">MALPAADFVSFAGTSKTFYKRALPCPPALSFSSSEGKRLFAEALQAGTMQSFFKLIEQFRTQDEPAFCGLASLAMVLNALAIDPRRAWKGPWRWFHEQMLDCCEPLSQVLASGINLDQAACLARCNGAKAHLSRYGRFTEESFRSTVQEMCASEQQHMIVSYSRKHLLQTGDGHFSPVGGYHAEQDMVLILDTARFKYPPHWVPLRQLYQAMAHSDPATGKARGFITLRPNPRLKSVMFTLNRPTRAWQDMKAFMETTVPAILKLSAHNNSPARRMHWRSLQLKLRAMACKPMLLGCTARTNQQYPTSWHALQMAPPMPCQTGSTRQSLLQSRRYFL</sequence>
<dbReference type="GO" id="GO:0010273">
    <property type="term" value="P:detoxification of copper ion"/>
    <property type="evidence" value="ECO:0007669"/>
    <property type="project" value="TreeGrafter"/>
</dbReference>
<proteinExistence type="evidence at transcript level"/>
<keyword evidence="3" id="KW-0808">Transferase</keyword>
<organism evidence="6">
    <name type="scientific">Trebouxia lynnae</name>
    <dbReference type="NCBI Taxonomy" id="1825957"/>
    <lineage>
        <taxon>Eukaryota</taxon>
        <taxon>Viridiplantae</taxon>
        <taxon>Chlorophyta</taxon>
        <taxon>core chlorophytes</taxon>
        <taxon>Trebouxiophyceae</taxon>
        <taxon>Trebouxiales</taxon>
        <taxon>Trebouxiaceae</taxon>
        <taxon>Trebouxia</taxon>
    </lineage>
</organism>
<gene>
    <name evidence="6" type="primary">PCS</name>
</gene>
<dbReference type="PANTHER" id="PTHR33447">
    <property type="entry name" value="GLUTATHIONE GAMMA-GLUTAMYLCYSTEINYLTRANSFERASE"/>
    <property type="match status" value="1"/>
</dbReference>
<dbReference type="PROSITE" id="PS51443">
    <property type="entry name" value="PCS"/>
    <property type="match status" value="1"/>
</dbReference>
<evidence type="ECO:0000259" key="5">
    <source>
        <dbReference type="PROSITE" id="PS51443"/>
    </source>
</evidence>
<dbReference type="InterPro" id="IPR040409">
    <property type="entry name" value="PCS-like"/>
</dbReference>
<dbReference type="EMBL" id="MH068778">
    <property type="protein sequence ID" value="AWV56809.1"/>
    <property type="molecule type" value="mRNA"/>
</dbReference>
<dbReference type="PANTHER" id="PTHR33447:SF2">
    <property type="entry name" value="GLUTATHIONE GAMMA-GLUTAMYLCYSTEINYLTRANSFERASE"/>
    <property type="match status" value="1"/>
</dbReference>
<reference evidence="6" key="1">
    <citation type="submission" date="2018-03" db="EMBL/GenBank/DDBJ databases">
        <title>Assessing the tolerance of two ecologically distinct lichen algae to cyclic desiccation: antioxidant system modulation.</title>
        <authorList>
            <person name="Hell A.F."/>
            <person name="Gasulla F."/>
            <person name="Gonzalez M."/>
            <person name="del Campo E.M."/>
            <person name="Centeno D."/>
            <person name="Casano L.M."/>
        </authorList>
    </citation>
    <scope>NUCLEOTIDE SEQUENCE</scope>
    <source>
        <strain evidence="6">TR9</strain>
    </source>
</reference>
<evidence type="ECO:0000256" key="3">
    <source>
        <dbReference type="ARBA" id="ARBA00022679"/>
    </source>
</evidence>
<dbReference type="InterPro" id="IPR038156">
    <property type="entry name" value="PCS_N_sf"/>
</dbReference>
<name>A0A6F8J132_9CHLO</name>
<dbReference type="Pfam" id="PF05023">
    <property type="entry name" value="Phytochelatin"/>
    <property type="match status" value="1"/>
</dbReference>
<dbReference type="InterPro" id="IPR007719">
    <property type="entry name" value="PCS_N"/>
</dbReference>
<evidence type="ECO:0000256" key="2">
    <source>
        <dbReference type="ARBA" id="ARBA00022539"/>
    </source>
</evidence>
<keyword evidence="2" id="KW-0104">Cadmium</keyword>
<evidence type="ECO:0000256" key="1">
    <source>
        <dbReference type="ARBA" id="ARBA00012468"/>
    </source>
</evidence>
<dbReference type="AlphaFoldDB" id="A0A6F8J132"/>
<evidence type="ECO:0000313" key="6">
    <source>
        <dbReference type="EMBL" id="AWV56809.1"/>
    </source>
</evidence>
<dbReference type="GO" id="GO:0098849">
    <property type="term" value="P:cellular detoxification of cadmium ion"/>
    <property type="evidence" value="ECO:0007669"/>
    <property type="project" value="TreeGrafter"/>
</dbReference>
<dbReference type="GO" id="GO:0046872">
    <property type="term" value="F:metal ion binding"/>
    <property type="evidence" value="ECO:0007669"/>
    <property type="project" value="UniProtKB-KW"/>
</dbReference>
<dbReference type="FunFam" id="3.90.70.30:FF:000001">
    <property type="entry name" value="Glutathione gamma-glutamylcysteinyltransferase 1"/>
    <property type="match status" value="1"/>
</dbReference>
<accession>A0A6F8J132</accession>
<dbReference type="GO" id="GO:0016756">
    <property type="term" value="F:glutathione gamma-glutamylcysteinyltransferase activity"/>
    <property type="evidence" value="ECO:0007669"/>
    <property type="project" value="UniProtKB-EC"/>
</dbReference>
<evidence type="ECO:0000256" key="4">
    <source>
        <dbReference type="ARBA" id="ARBA00022723"/>
    </source>
</evidence>
<dbReference type="SUPFAM" id="SSF54001">
    <property type="entry name" value="Cysteine proteinases"/>
    <property type="match status" value="1"/>
</dbReference>